<dbReference type="AlphaFoldDB" id="A0A0B7BXF3"/>
<feature type="non-terminal residue" evidence="1">
    <location>
        <position position="1"/>
    </location>
</feature>
<sequence length="66" mass="7668">RNSVNDVLNKAPGEDDITNKLVKAGNKVGIKWQYRIYNFIWNTQETLEDQRNAVIIIIKCRLHIEG</sequence>
<proteinExistence type="predicted"/>
<organism evidence="1">
    <name type="scientific">Arion vulgaris</name>
    <dbReference type="NCBI Taxonomy" id="1028688"/>
    <lineage>
        <taxon>Eukaryota</taxon>
        <taxon>Metazoa</taxon>
        <taxon>Spiralia</taxon>
        <taxon>Lophotrochozoa</taxon>
        <taxon>Mollusca</taxon>
        <taxon>Gastropoda</taxon>
        <taxon>Heterobranchia</taxon>
        <taxon>Euthyneura</taxon>
        <taxon>Panpulmonata</taxon>
        <taxon>Eupulmonata</taxon>
        <taxon>Stylommatophora</taxon>
        <taxon>Helicina</taxon>
        <taxon>Arionoidea</taxon>
        <taxon>Arionidae</taxon>
        <taxon>Arion</taxon>
    </lineage>
</organism>
<evidence type="ECO:0000313" key="1">
    <source>
        <dbReference type="EMBL" id="CEK97592.1"/>
    </source>
</evidence>
<reference evidence="1" key="1">
    <citation type="submission" date="2014-12" db="EMBL/GenBank/DDBJ databases">
        <title>Insight into the proteome of Arion vulgaris.</title>
        <authorList>
            <person name="Aradska J."/>
            <person name="Bulat T."/>
            <person name="Smidak R."/>
            <person name="Sarate P."/>
            <person name="Gangsoo J."/>
            <person name="Sialana F."/>
            <person name="Bilban M."/>
            <person name="Lubec G."/>
        </authorList>
    </citation>
    <scope>NUCLEOTIDE SEQUENCE</scope>
    <source>
        <tissue evidence="1">Skin</tissue>
    </source>
</reference>
<dbReference type="EMBL" id="HACG01050727">
    <property type="protein sequence ID" value="CEK97592.1"/>
    <property type="molecule type" value="Transcribed_RNA"/>
</dbReference>
<name>A0A0B7BXF3_9EUPU</name>
<gene>
    <name evidence="1" type="primary">ORF216292</name>
</gene>
<accession>A0A0B7BXF3</accession>
<protein>
    <submittedName>
        <fullName evidence="1">Uncharacterized protein</fullName>
    </submittedName>
</protein>